<evidence type="ECO:0000313" key="2">
    <source>
        <dbReference type="Proteomes" id="UP000589716"/>
    </source>
</evidence>
<keyword evidence="2" id="KW-1185">Reference proteome</keyword>
<protein>
    <submittedName>
        <fullName evidence="1">Uncharacterized protein</fullName>
    </submittedName>
</protein>
<dbReference type="AlphaFoldDB" id="A0A853IZK9"/>
<accession>A0A853IZK9</accession>
<proteinExistence type="predicted"/>
<name>A0A853IZK9_9BURK</name>
<comment type="caution">
    <text evidence="1">The sequence shown here is derived from an EMBL/GenBank/DDBJ whole genome shotgun (WGS) entry which is preliminary data.</text>
</comment>
<dbReference type="RefSeq" id="WP_180551608.1">
    <property type="nucleotide sequence ID" value="NZ_JACCKX010000001.1"/>
</dbReference>
<evidence type="ECO:0000313" key="1">
    <source>
        <dbReference type="EMBL" id="NZA03379.1"/>
    </source>
</evidence>
<sequence length="85" mass="8825">MQRGADAIDLGDVVHRAPDLPQERARLLNTVELAGKDPAADQDGDEAVVIGAPGHRVAGQGEFGLKGGQGLARSRVHHGRLAGLD</sequence>
<organism evidence="1 2">
    <name type="scientific">Ottowia beijingensis</name>
    <dbReference type="NCBI Taxonomy" id="1207057"/>
    <lineage>
        <taxon>Bacteria</taxon>
        <taxon>Pseudomonadati</taxon>
        <taxon>Pseudomonadota</taxon>
        <taxon>Betaproteobacteria</taxon>
        <taxon>Burkholderiales</taxon>
        <taxon>Comamonadaceae</taxon>
        <taxon>Ottowia</taxon>
    </lineage>
</organism>
<dbReference type="EMBL" id="JACCKX010000001">
    <property type="protein sequence ID" value="NZA03379.1"/>
    <property type="molecule type" value="Genomic_DNA"/>
</dbReference>
<dbReference type="Proteomes" id="UP000589716">
    <property type="component" value="Unassembled WGS sequence"/>
</dbReference>
<reference evidence="1 2" key="1">
    <citation type="submission" date="2020-07" db="EMBL/GenBank/DDBJ databases">
        <authorList>
            <person name="Maaloum M."/>
        </authorList>
    </citation>
    <scope>NUCLEOTIDE SEQUENCE [LARGE SCALE GENOMIC DNA]</scope>
    <source>
        <strain evidence="1 2">GCS-AN-3</strain>
    </source>
</reference>
<gene>
    <name evidence="1" type="ORF">H0I39_19685</name>
</gene>